<evidence type="ECO:0008006" key="16">
    <source>
        <dbReference type="Google" id="ProtNLM"/>
    </source>
</evidence>
<feature type="region of interest" description="Disordered" evidence="11">
    <location>
        <begin position="640"/>
        <end position="659"/>
    </location>
</feature>
<feature type="region of interest" description="Disordered" evidence="11">
    <location>
        <begin position="665"/>
        <end position="685"/>
    </location>
</feature>
<evidence type="ECO:0000256" key="10">
    <source>
        <dbReference type="ARBA" id="ARBA00023242"/>
    </source>
</evidence>
<keyword evidence="8" id="KW-0697">Rotamase</keyword>
<evidence type="ECO:0000313" key="15">
    <source>
        <dbReference type="Proteomes" id="UP000232323"/>
    </source>
</evidence>
<dbReference type="InterPro" id="IPR020892">
    <property type="entry name" value="Cyclophilin-type_PPIase_CS"/>
</dbReference>
<evidence type="ECO:0000256" key="3">
    <source>
        <dbReference type="ARBA" id="ARBA00003697"/>
    </source>
</evidence>
<dbReference type="GO" id="GO:0000209">
    <property type="term" value="P:protein polyubiquitination"/>
    <property type="evidence" value="ECO:0007669"/>
    <property type="project" value="TreeGrafter"/>
</dbReference>
<dbReference type="Pfam" id="PF00160">
    <property type="entry name" value="Pro_isomerase"/>
    <property type="match status" value="1"/>
</dbReference>
<sequence>MGKKQHQKDRAYRTATEWRTEGGGYKERGQLPFKRLPYHCCAITFTPFEEPVCTEDGIVMDVVNAVPYVMKYKKHPVTGEPLHLKDLIKLNFHKNQEGSYHCPVMDKVFTEHTHIVAIKATGNVYCWEAVEELNIKAKSWKDLLTDEPISRKDIIHIQDPLNIQQRSIEAFDHVKRDLHLDDDDEEADQGGSSTLRNTTEDMRRALSALKTQEAKDAFASGGGGKRAEAMNLLAAVKAAAAAKADRATNGAANKKEEVNSAVTTSASTGPGDWRMRAPERSTEGPAFKPGAHTWDTEDQVAVAKLAAAAAQKPKSKYSASKAQNGQTGGKEVATVGGAMVGGGGTAGTSAGGGTAMNPQKWYEAQGHVRWVEGAHTTGGASRSFTSSVMEAKTKNERQMTRFNRNPDKKGYVRMHTNLGEINIELHSDLAPRTCENFLALCDMGYYNNTVFHRSIRNFMIQGGDPLGTGLGGESIYGKTFKDELDSRLLHNGRGVLSMANSGPGTNGSQFFITYKSCQHLNYKHSVFGRVVGGFEVLSLMEKVDTDDEDRPLQEIKITGVTVFTNPFYEMEEEEKRKAEAEQKRKVREEAGASSGDPDAKVGKWFSNPSGELGVDGSTSSLNGSGVGKYLGTVPLLAPPASASLKTGVPKGPTGVDLEREVQAMPPPIKKAKTEMKGSFGNFDTW</sequence>
<dbReference type="UniPathway" id="UPA00143"/>
<comment type="catalytic activity">
    <reaction evidence="1">
        <text>S-ubiquitinyl-[E2 ubiquitin-conjugating enzyme]-L-cysteine + [acceptor protein]-L-lysine = [E2 ubiquitin-conjugating enzyme]-L-cysteine + N(6)-ubiquitinyl-[acceptor protein]-L-lysine.</text>
        <dbReference type="EC" id="2.3.2.27"/>
    </reaction>
</comment>
<dbReference type="FunFam" id="3.30.40.10:FF:000079">
    <property type="entry name" value="Peptidyl-prolyl cis-trans isomerase 2"/>
    <property type="match status" value="1"/>
</dbReference>
<dbReference type="InterPro" id="IPR003613">
    <property type="entry name" value="Ubox_domain"/>
</dbReference>
<organism evidence="14 15">
    <name type="scientific">Chlamydomonas eustigma</name>
    <dbReference type="NCBI Taxonomy" id="1157962"/>
    <lineage>
        <taxon>Eukaryota</taxon>
        <taxon>Viridiplantae</taxon>
        <taxon>Chlorophyta</taxon>
        <taxon>core chlorophytes</taxon>
        <taxon>Chlorophyceae</taxon>
        <taxon>CS clade</taxon>
        <taxon>Chlamydomonadales</taxon>
        <taxon>Chlamydomonadaceae</taxon>
        <taxon>Chlamydomonas</taxon>
    </lineage>
</organism>
<comment type="subcellular location">
    <subcellularLocation>
        <location evidence="4">Nucleus</location>
    </subcellularLocation>
</comment>
<protein>
    <recommendedName>
        <fullName evidence="16">Peptidylprolyl isomerase</fullName>
    </recommendedName>
</protein>
<feature type="region of interest" description="Disordered" evidence="11">
    <location>
        <begin position="180"/>
        <end position="199"/>
    </location>
</feature>
<feature type="region of interest" description="Disordered" evidence="11">
    <location>
        <begin position="573"/>
        <end position="607"/>
    </location>
</feature>
<proteinExistence type="inferred from homology"/>
<dbReference type="GO" id="GO:0003755">
    <property type="term" value="F:peptidyl-prolyl cis-trans isomerase activity"/>
    <property type="evidence" value="ECO:0007669"/>
    <property type="project" value="UniProtKB-KW"/>
</dbReference>
<gene>
    <name evidence="14" type="ORF">CEUSTIGMA_g12275.t1</name>
</gene>
<dbReference type="GO" id="GO:0061630">
    <property type="term" value="F:ubiquitin protein ligase activity"/>
    <property type="evidence" value="ECO:0007669"/>
    <property type="project" value="UniProtKB-EC"/>
</dbReference>
<dbReference type="GO" id="GO:0006457">
    <property type="term" value="P:protein folding"/>
    <property type="evidence" value="ECO:0007669"/>
    <property type="project" value="InterPro"/>
</dbReference>
<keyword evidence="15" id="KW-1185">Reference proteome</keyword>
<feature type="compositionally biased region" description="Basic and acidic residues" evidence="11">
    <location>
        <begin position="273"/>
        <end position="282"/>
    </location>
</feature>
<evidence type="ECO:0000256" key="4">
    <source>
        <dbReference type="ARBA" id="ARBA00004123"/>
    </source>
</evidence>
<dbReference type="PROSITE" id="PS51698">
    <property type="entry name" value="U_BOX"/>
    <property type="match status" value="1"/>
</dbReference>
<dbReference type="InterPro" id="IPR029000">
    <property type="entry name" value="Cyclophilin-like_dom_sf"/>
</dbReference>
<dbReference type="PROSITE" id="PS00170">
    <property type="entry name" value="CSA_PPIASE_1"/>
    <property type="match status" value="1"/>
</dbReference>
<reference evidence="14 15" key="1">
    <citation type="submission" date="2017-08" db="EMBL/GenBank/DDBJ databases">
        <title>Acidophilic green algal genome provides insights into adaptation to an acidic environment.</title>
        <authorList>
            <person name="Hirooka S."/>
            <person name="Hirose Y."/>
            <person name="Kanesaki Y."/>
            <person name="Higuchi S."/>
            <person name="Fujiwara T."/>
            <person name="Onuma R."/>
            <person name="Era A."/>
            <person name="Ohbayashi R."/>
            <person name="Uzuka A."/>
            <person name="Nozaki H."/>
            <person name="Yoshikawa H."/>
            <person name="Miyagishima S.Y."/>
        </authorList>
    </citation>
    <scope>NUCLEOTIDE SEQUENCE [LARGE SCALE GENOMIC DNA]</scope>
    <source>
        <strain evidence="14 15">NIES-2499</strain>
    </source>
</reference>
<dbReference type="FunFam" id="2.40.100.10:FF:000014">
    <property type="entry name" value="Peptidyl-prolyl cis-trans isomerase cyp65"/>
    <property type="match status" value="1"/>
</dbReference>
<feature type="domain" description="PPIase cyclophilin-type" evidence="12">
    <location>
        <begin position="415"/>
        <end position="562"/>
    </location>
</feature>
<comment type="catalytic activity">
    <reaction evidence="2">
        <text>[protein]-peptidylproline (omega=180) = [protein]-peptidylproline (omega=0)</text>
        <dbReference type="Rhea" id="RHEA:16237"/>
        <dbReference type="Rhea" id="RHEA-COMP:10747"/>
        <dbReference type="Rhea" id="RHEA-COMP:10748"/>
        <dbReference type="ChEBI" id="CHEBI:83833"/>
        <dbReference type="ChEBI" id="CHEBI:83834"/>
        <dbReference type="EC" id="5.2.1.8"/>
    </reaction>
</comment>
<comment type="caution">
    <text evidence="14">The sequence shown here is derived from an EMBL/GenBank/DDBJ whole genome shotgun (WGS) entry which is preliminary data.</text>
</comment>
<dbReference type="PANTHER" id="PTHR45625">
    <property type="entry name" value="PEPTIDYL-PROLYL CIS-TRANS ISOMERASE-RELATED"/>
    <property type="match status" value="1"/>
</dbReference>
<dbReference type="EMBL" id="BEGY01000138">
    <property type="protein sequence ID" value="GAX84854.1"/>
    <property type="molecule type" value="Genomic_DNA"/>
</dbReference>
<dbReference type="SUPFAM" id="SSF57850">
    <property type="entry name" value="RING/U-box"/>
    <property type="match status" value="1"/>
</dbReference>
<accession>A0A250XP42</accession>
<dbReference type="OrthoDB" id="30774at2759"/>
<dbReference type="PRINTS" id="PR00153">
    <property type="entry name" value="CSAPPISMRASE"/>
</dbReference>
<dbReference type="SMART" id="SM00504">
    <property type="entry name" value="Ubox"/>
    <property type="match status" value="1"/>
</dbReference>
<dbReference type="InterPro" id="IPR044666">
    <property type="entry name" value="Cyclophilin_A-like"/>
</dbReference>
<comment type="function">
    <text evidence="3">May catalyze the cis-trans isomerization of proline imidic peptide bonds in oligopeptides thereby assisting the folding of proteins. May also function as a chaperone, playing a role in intracellular transport of proteins. May also have a protein ubiquitin ligase activity acting as an E3 ubiquitin protein ligase or as a ubiquitin-ubiquitin ligase promoting elongation of ubiquitin chains on proteins.</text>
</comment>
<evidence type="ECO:0000313" key="14">
    <source>
        <dbReference type="EMBL" id="GAX84854.1"/>
    </source>
</evidence>
<dbReference type="CDD" id="cd01923">
    <property type="entry name" value="cyclophilin_RING"/>
    <property type="match status" value="1"/>
</dbReference>
<keyword evidence="10" id="KW-0539">Nucleus</keyword>
<feature type="compositionally biased region" description="Basic and acidic residues" evidence="11">
    <location>
        <begin position="573"/>
        <end position="590"/>
    </location>
</feature>
<keyword evidence="9" id="KW-0413">Isomerase</keyword>
<feature type="region of interest" description="Disordered" evidence="11">
    <location>
        <begin position="247"/>
        <end position="291"/>
    </location>
</feature>
<dbReference type="InterPro" id="IPR026951">
    <property type="entry name" value="PPIL2_U-box_dom"/>
</dbReference>
<feature type="region of interest" description="Disordered" evidence="11">
    <location>
        <begin position="309"/>
        <end position="328"/>
    </location>
</feature>
<keyword evidence="6" id="KW-0808">Transferase</keyword>
<dbReference type="InterPro" id="IPR013083">
    <property type="entry name" value="Znf_RING/FYVE/PHD"/>
</dbReference>
<evidence type="ECO:0000259" key="12">
    <source>
        <dbReference type="PROSITE" id="PS50072"/>
    </source>
</evidence>
<evidence type="ECO:0000256" key="7">
    <source>
        <dbReference type="ARBA" id="ARBA00022786"/>
    </source>
</evidence>
<evidence type="ECO:0000256" key="2">
    <source>
        <dbReference type="ARBA" id="ARBA00000971"/>
    </source>
</evidence>
<evidence type="ECO:0000256" key="6">
    <source>
        <dbReference type="ARBA" id="ARBA00022679"/>
    </source>
</evidence>
<comment type="similarity">
    <text evidence="5">Belongs to the cyclophilin-type PPIase family. PPIL2 subfamily.</text>
</comment>
<dbReference type="Proteomes" id="UP000232323">
    <property type="component" value="Unassembled WGS sequence"/>
</dbReference>
<dbReference type="STRING" id="1157962.A0A250XP42"/>
<evidence type="ECO:0000259" key="13">
    <source>
        <dbReference type="PROSITE" id="PS51698"/>
    </source>
</evidence>
<feature type="domain" description="U-box" evidence="13">
    <location>
        <begin position="34"/>
        <end position="107"/>
    </location>
</feature>
<evidence type="ECO:0000256" key="1">
    <source>
        <dbReference type="ARBA" id="ARBA00000900"/>
    </source>
</evidence>
<dbReference type="InterPro" id="IPR002130">
    <property type="entry name" value="Cyclophilin-type_PPIase_dom"/>
</dbReference>
<keyword evidence="7" id="KW-0833">Ubl conjugation pathway</keyword>
<dbReference type="GO" id="GO:0071013">
    <property type="term" value="C:catalytic step 2 spliceosome"/>
    <property type="evidence" value="ECO:0007669"/>
    <property type="project" value="TreeGrafter"/>
</dbReference>
<name>A0A250XP42_9CHLO</name>
<evidence type="ECO:0000256" key="5">
    <source>
        <dbReference type="ARBA" id="ARBA00007930"/>
    </source>
</evidence>
<evidence type="ECO:0000256" key="11">
    <source>
        <dbReference type="SAM" id="MobiDB-lite"/>
    </source>
</evidence>
<evidence type="ECO:0000256" key="9">
    <source>
        <dbReference type="ARBA" id="ARBA00023235"/>
    </source>
</evidence>
<dbReference type="Gene3D" id="3.30.40.10">
    <property type="entry name" value="Zinc/RING finger domain, C3HC4 (zinc finger)"/>
    <property type="match status" value="1"/>
</dbReference>
<dbReference type="PANTHER" id="PTHR45625:SF1">
    <property type="entry name" value="RING-TYPE E3 UBIQUITIN-PROTEIN LIGASE PPIL2"/>
    <property type="match status" value="1"/>
</dbReference>
<dbReference type="SUPFAM" id="SSF50891">
    <property type="entry name" value="Cyclophilin-like"/>
    <property type="match status" value="1"/>
</dbReference>
<dbReference type="AlphaFoldDB" id="A0A250XP42"/>
<evidence type="ECO:0000256" key="8">
    <source>
        <dbReference type="ARBA" id="ARBA00023110"/>
    </source>
</evidence>
<dbReference type="Gene3D" id="2.40.100.10">
    <property type="entry name" value="Cyclophilin-like"/>
    <property type="match status" value="1"/>
</dbReference>
<dbReference type="CDD" id="cd16663">
    <property type="entry name" value="RING-Ubox_PPIL2"/>
    <property type="match status" value="1"/>
</dbReference>
<feature type="compositionally biased region" description="Low complexity" evidence="11">
    <location>
        <begin position="309"/>
        <end position="322"/>
    </location>
</feature>
<dbReference type="PROSITE" id="PS50072">
    <property type="entry name" value="CSA_PPIASE_2"/>
    <property type="match status" value="1"/>
</dbReference>